<dbReference type="Gene3D" id="1.10.3720.10">
    <property type="entry name" value="MetI-like"/>
    <property type="match status" value="1"/>
</dbReference>
<evidence type="ECO:0000256" key="2">
    <source>
        <dbReference type="ARBA" id="ARBA00022448"/>
    </source>
</evidence>
<feature type="domain" description="ABC transmembrane type-1" evidence="8">
    <location>
        <begin position="93"/>
        <end position="305"/>
    </location>
</feature>
<feature type="transmembrane region" description="Helical" evidence="7">
    <location>
        <begin position="130"/>
        <end position="148"/>
    </location>
</feature>
<keyword evidence="2 7" id="KW-0813">Transport</keyword>
<feature type="transmembrane region" description="Helical" evidence="7">
    <location>
        <begin position="33"/>
        <end position="59"/>
    </location>
</feature>
<keyword evidence="10" id="KW-1185">Reference proteome</keyword>
<dbReference type="PROSITE" id="PS50928">
    <property type="entry name" value="ABC_TM1"/>
    <property type="match status" value="1"/>
</dbReference>
<dbReference type="PANTHER" id="PTHR30193">
    <property type="entry name" value="ABC TRANSPORTER PERMEASE PROTEIN"/>
    <property type="match status" value="1"/>
</dbReference>
<dbReference type="RefSeq" id="WP_349219688.1">
    <property type="nucleotide sequence ID" value="NZ_JBBMFD010000014.1"/>
</dbReference>
<gene>
    <name evidence="9" type="ORF">WMO26_08745</name>
</gene>
<comment type="subcellular location">
    <subcellularLocation>
        <location evidence="1 7">Cell membrane</location>
        <topology evidence="1 7">Multi-pass membrane protein</topology>
    </subcellularLocation>
</comment>
<organism evidence="9 10">
    <name type="scientific">Solibaculum intestinale</name>
    <dbReference type="NCBI Taxonomy" id="3133165"/>
    <lineage>
        <taxon>Bacteria</taxon>
        <taxon>Bacillati</taxon>
        <taxon>Bacillota</taxon>
        <taxon>Clostridia</taxon>
        <taxon>Eubacteriales</taxon>
        <taxon>Oscillospiraceae</taxon>
        <taxon>Solibaculum</taxon>
    </lineage>
</organism>
<comment type="caution">
    <text evidence="9">The sequence shown here is derived from an EMBL/GenBank/DDBJ whole genome shotgun (WGS) entry which is preliminary data.</text>
</comment>
<proteinExistence type="inferred from homology"/>
<dbReference type="PANTHER" id="PTHR30193:SF1">
    <property type="entry name" value="ABC TRANSPORTER PERMEASE PROTEIN YESP-RELATED"/>
    <property type="match status" value="1"/>
</dbReference>
<evidence type="ECO:0000313" key="9">
    <source>
        <dbReference type="EMBL" id="MEQ2440910.1"/>
    </source>
</evidence>
<dbReference type="CDD" id="cd06261">
    <property type="entry name" value="TM_PBP2"/>
    <property type="match status" value="1"/>
</dbReference>
<feature type="transmembrane region" description="Helical" evidence="7">
    <location>
        <begin position="97"/>
        <end position="118"/>
    </location>
</feature>
<evidence type="ECO:0000256" key="7">
    <source>
        <dbReference type="RuleBase" id="RU363032"/>
    </source>
</evidence>
<keyword evidence="5 7" id="KW-1133">Transmembrane helix</keyword>
<feature type="transmembrane region" description="Helical" evidence="7">
    <location>
        <begin position="284"/>
        <end position="306"/>
    </location>
</feature>
<dbReference type="InterPro" id="IPR035906">
    <property type="entry name" value="MetI-like_sf"/>
</dbReference>
<dbReference type="Proteomes" id="UP001489509">
    <property type="component" value="Unassembled WGS sequence"/>
</dbReference>
<keyword evidence="6 7" id="KW-0472">Membrane</keyword>
<name>A0ABV1E2G1_9FIRM</name>
<keyword evidence="4 7" id="KW-0812">Transmembrane</keyword>
<comment type="similarity">
    <text evidence="7">Belongs to the binding-protein-dependent transport system permease family.</text>
</comment>
<evidence type="ECO:0000259" key="8">
    <source>
        <dbReference type="PROSITE" id="PS50928"/>
    </source>
</evidence>
<dbReference type="SUPFAM" id="SSF160964">
    <property type="entry name" value="MalF N-terminal region-like"/>
    <property type="match status" value="1"/>
</dbReference>
<reference evidence="9 10" key="1">
    <citation type="submission" date="2024-03" db="EMBL/GenBank/DDBJ databases">
        <title>Human intestinal bacterial collection.</title>
        <authorList>
            <person name="Pauvert C."/>
            <person name="Hitch T.C.A."/>
            <person name="Clavel T."/>
        </authorList>
    </citation>
    <scope>NUCLEOTIDE SEQUENCE [LARGE SCALE GENOMIC DNA]</scope>
    <source>
        <strain evidence="9 10">CLA-JM-H44</strain>
    </source>
</reference>
<feature type="transmembrane region" description="Helical" evidence="7">
    <location>
        <begin position="179"/>
        <end position="203"/>
    </location>
</feature>
<dbReference type="EMBL" id="JBBMFD010000014">
    <property type="protein sequence ID" value="MEQ2440910.1"/>
    <property type="molecule type" value="Genomic_DNA"/>
</dbReference>
<dbReference type="SUPFAM" id="SSF161098">
    <property type="entry name" value="MetI-like"/>
    <property type="match status" value="1"/>
</dbReference>
<evidence type="ECO:0000256" key="6">
    <source>
        <dbReference type="ARBA" id="ARBA00023136"/>
    </source>
</evidence>
<dbReference type="InterPro" id="IPR000515">
    <property type="entry name" value="MetI-like"/>
</dbReference>
<evidence type="ECO:0000256" key="1">
    <source>
        <dbReference type="ARBA" id="ARBA00004651"/>
    </source>
</evidence>
<dbReference type="Pfam" id="PF00528">
    <property type="entry name" value="BPD_transp_1"/>
    <property type="match status" value="1"/>
</dbReference>
<accession>A0ABV1E2G1</accession>
<evidence type="ECO:0000256" key="5">
    <source>
        <dbReference type="ARBA" id="ARBA00022989"/>
    </source>
</evidence>
<feature type="transmembrane region" description="Helical" evidence="7">
    <location>
        <begin position="232"/>
        <end position="257"/>
    </location>
</feature>
<dbReference type="InterPro" id="IPR051393">
    <property type="entry name" value="ABC_transporter_permease"/>
</dbReference>
<evidence type="ECO:0000256" key="3">
    <source>
        <dbReference type="ARBA" id="ARBA00022475"/>
    </source>
</evidence>
<sequence>MRNANAAVKQPKNQLTRRSGWSSFINSENAAGYIFLAPWLIGFLVFTAYPIFASLYYSFTNLNPLKGLGKETFVGFQNYINMFTTDSVYYTALRVTFVYALVSVPLRLIFALLVAMLLNRKSKASGVYRTIYYLPSIVGGSVAVAVMWRSLWIQEGTINAVLQSIGIQCDWGWLTQPSTALMCLIILAVWQFGSSMLIFLAGLKNIPAEYYEAATVDGAGPFRKFFSITIPMLTPVIFFNLINQLILGFTAFTQAYITTRGGPMNETMFYALHLYRQGFEYNKMGYASAMAWILLIIVAIMTAIIFKSSNSWVYYESKGE</sequence>
<evidence type="ECO:0000256" key="4">
    <source>
        <dbReference type="ARBA" id="ARBA00022692"/>
    </source>
</evidence>
<evidence type="ECO:0000313" key="10">
    <source>
        <dbReference type="Proteomes" id="UP001489509"/>
    </source>
</evidence>
<keyword evidence="3" id="KW-1003">Cell membrane</keyword>
<protein>
    <submittedName>
        <fullName evidence="9">Sugar ABC transporter permease</fullName>
    </submittedName>
</protein>